<evidence type="ECO:0000256" key="2">
    <source>
        <dbReference type="ARBA" id="ARBA00022692"/>
    </source>
</evidence>
<feature type="transmembrane region" description="Helical" evidence="5">
    <location>
        <begin position="160"/>
        <end position="181"/>
    </location>
</feature>
<organism evidence="6 7">
    <name type="scientific">Spiroplasma apis B31</name>
    <dbReference type="NCBI Taxonomy" id="1276258"/>
    <lineage>
        <taxon>Bacteria</taxon>
        <taxon>Bacillati</taxon>
        <taxon>Mycoplasmatota</taxon>
        <taxon>Mollicutes</taxon>
        <taxon>Entomoplasmatales</taxon>
        <taxon>Spiroplasmataceae</taxon>
        <taxon>Spiroplasma</taxon>
    </lineage>
</organism>
<evidence type="ECO:0000313" key="7">
    <source>
        <dbReference type="Proteomes" id="UP000018550"/>
    </source>
</evidence>
<comment type="subcellular location">
    <subcellularLocation>
        <location evidence="1">Membrane</location>
        <topology evidence="1">Multi-pass membrane protein</topology>
    </subcellularLocation>
</comment>
<reference evidence="6 7" key="1">
    <citation type="journal article" date="2014" name="Genome Announc.">
        <title>Complete Genome Sequence of Spiroplasma apis B31T (ATCC 33834), a Bacterium Associated with May Disease of Honeybees (Apis mellifera).</title>
        <authorList>
            <person name="Ku C."/>
            <person name="Lo W.S."/>
            <person name="Chen L.L."/>
            <person name="Kuo C.H."/>
        </authorList>
    </citation>
    <scope>NUCLEOTIDE SEQUENCE [LARGE SCALE GENOMIC DNA]</scope>
    <source>
        <strain evidence="6">B31</strain>
    </source>
</reference>
<evidence type="ECO:0000256" key="3">
    <source>
        <dbReference type="ARBA" id="ARBA00022989"/>
    </source>
</evidence>
<gene>
    <name evidence="6" type="ORF">SAPIS_v1c07290</name>
</gene>
<feature type="transmembrane region" description="Helical" evidence="5">
    <location>
        <begin position="318"/>
        <end position="334"/>
    </location>
</feature>
<proteinExistence type="predicted"/>
<dbReference type="InterPro" id="IPR035952">
    <property type="entry name" value="Rhomboid-like_sf"/>
</dbReference>
<dbReference type="SUPFAM" id="SSF144091">
    <property type="entry name" value="Rhomboid-like"/>
    <property type="match status" value="1"/>
</dbReference>
<keyword evidence="3 5" id="KW-1133">Transmembrane helix</keyword>
<feature type="transmembrane region" description="Helical" evidence="5">
    <location>
        <begin position="262"/>
        <end position="283"/>
    </location>
</feature>
<evidence type="ECO:0000256" key="1">
    <source>
        <dbReference type="ARBA" id="ARBA00004141"/>
    </source>
</evidence>
<protein>
    <submittedName>
        <fullName evidence="6">Putative rhomboid-like transmembrane protein</fullName>
    </submittedName>
</protein>
<dbReference type="STRING" id="1276258.SAPIS_v1c07290"/>
<dbReference type="OrthoDB" id="397343at2"/>
<dbReference type="Proteomes" id="UP000018550">
    <property type="component" value="Chromosome"/>
</dbReference>
<dbReference type="AlphaFoldDB" id="V5RJ47"/>
<dbReference type="EMBL" id="CP006682">
    <property type="protein sequence ID" value="AHB36574.1"/>
    <property type="molecule type" value="Genomic_DNA"/>
</dbReference>
<feature type="transmembrane region" description="Helical" evidence="5">
    <location>
        <begin position="340"/>
        <end position="361"/>
    </location>
</feature>
<dbReference type="RefSeq" id="WP_023789797.1">
    <property type="nucleotide sequence ID" value="NC_022998.1"/>
</dbReference>
<keyword evidence="2 5" id="KW-0812">Transmembrane</keyword>
<accession>V5RJ47</accession>
<dbReference type="PATRIC" id="fig|1276258.3.peg.742"/>
<feature type="transmembrane region" description="Helical" evidence="5">
    <location>
        <begin position="231"/>
        <end position="250"/>
    </location>
</feature>
<keyword evidence="4 5" id="KW-0472">Membrane</keyword>
<dbReference type="KEGG" id="sapi:SAPIS_v1c07290"/>
<evidence type="ECO:0000256" key="4">
    <source>
        <dbReference type="ARBA" id="ARBA00023136"/>
    </source>
</evidence>
<evidence type="ECO:0000313" key="6">
    <source>
        <dbReference type="EMBL" id="AHB36574.1"/>
    </source>
</evidence>
<keyword evidence="7" id="KW-1185">Reference proteome</keyword>
<dbReference type="GO" id="GO:0016020">
    <property type="term" value="C:membrane"/>
    <property type="evidence" value="ECO:0007669"/>
    <property type="project" value="UniProtKB-SubCell"/>
</dbReference>
<evidence type="ECO:0000256" key="5">
    <source>
        <dbReference type="SAM" id="Phobius"/>
    </source>
</evidence>
<sequence length="439" mass="49060">MNANLSELKLNLVHFLIKVEKYKALPKYSNENISYLVNPKNKFQIVCVTIGNPVTSDKNLEEIKNTVKSAKREKLNTLIIALTSNLEISLVDGTLIDVDSLETIKTKLSNHFPRINSLVIEKNEDSPEIDEEELLASLKNPSESSNIKLKNLAARMTTNSALSILLGAMFIILPIVTYIMWTMLNMRNPNTPLKSDAVASLFFGATNRSLTVIGQQYWRIFTYGFTANNGGLLKAIIEVFIIGSLTLKLSKYTEGVLGTLKFASITLITYVLAGLFVSVMIPFGQFNGVLGFTASTIAALGVTTWDKKNDTVIIFSKNRIIMPLLIMIAYSLFFKTTNEIILIVTASGISGALTMLMTYNYKNLDRYFVMPVVMIAGFVIIPIIFLFLPYSSLAEDRDSINAMGAYIQYNTFSVEQANRFLGLNKWRLYFNANGNLVRF</sequence>
<dbReference type="HOGENOM" id="CLU_612370_0_0_14"/>
<feature type="transmembrane region" description="Helical" evidence="5">
    <location>
        <begin position="368"/>
        <end position="388"/>
    </location>
</feature>
<name>V5RJ47_SPIAP</name>
<dbReference type="Gene3D" id="1.20.1540.10">
    <property type="entry name" value="Rhomboid-like"/>
    <property type="match status" value="1"/>
</dbReference>
<dbReference type="eggNOG" id="COG0705">
    <property type="taxonomic scope" value="Bacteria"/>
</dbReference>